<evidence type="ECO:0000313" key="2">
    <source>
        <dbReference type="Proteomes" id="UP001152755"/>
    </source>
</evidence>
<dbReference type="RefSeq" id="WP_277830153.1">
    <property type="nucleotide sequence ID" value="NZ_JAAIVF010000001.1"/>
</dbReference>
<organism evidence="1 2">
    <name type="scientific">Speluncibacter jeojiensis</name>
    <dbReference type="NCBI Taxonomy" id="2710754"/>
    <lineage>
        <taxon>Bacteria</taxon>
        <taxon>Bacillati</taxon>
        <taxon>Actinomycetota</taxon>
        <taxon>Actinomycetes</taxon>
        <taxon>Mycobacteriales</taxon>
        <taxon>Speluncibacteraceae</taxon>
        <taxon>Speluncibacter</taxon>
    </lineage>
</organism>
<keyword evidence="2" id="KW-1185">Reference proteome</keyword>
<sequence length="378" mass="38938">MPIDTHVAGDENSVRATATSLRGIARGATAGADAFIKARNDSEYQWASGEEFRSRMGPMSRSADQIGEHCQDIARGLDEFAGSLAAVKGHMADIRHDAQAGMLTVSGDTIDNPVLGRTEAAYAVDRVKIAAYQASLEAVAAARTDEANAHNMLNELLVGGKTALIDLLKQSVWTVPSTAAGAVSSLVQNSREWGKLADQRADQVELWQKIMKADAGDPYWESIDARKVGVYAAGYDEYSSLQKSSAGILDKLHLSEGTKLRGFLGATASDIPGIGGAFGEVGSKIPVVGTGFAVAQTIADVSQAHGTAEKVKAAGSDIGGTVLGTVLGGGAETGLIALGVAGGPATIGAVVIGAGVAYGVGEVVNHWSGITHFMGDLF</sequence>
<proteinExistence type="predicted"/>
<name>A0A9X4M326_9ACTN</name>
<dbReference type="AlphaFoldDB" id="A0A9X4M326"/>
<dbReference type="EMBL" id="JANRHA010000011">
    <property type="protein sequence ID" value="MDG3016135.1"/>
    <property type="molecule type" value="Genomic_DNA"/>
</dbReference>
<protein>
    <submittedName>
        <fullName evidence="1">Uncharacterized protein</fullName>
    </submittedName>
</protein>
<comment type="caution">
    <text evidence="1">The sequence shown here is derived from an EMBL/GenBank/DDBJ whole genome shotgun (WGS) entry which is preliminary data.</text>
</comment>
<dbReference type="Proteomes" id="UP001152755">
    <property type="component" value="Unassembled WGS sequence"/>
</dbReference>
<accession>A0A9X4M326</accession>
<reference evidence="1" key="1">
    <citation type="submission" date="2022-08" db="EMBL/GenBank/DDBJ databases">
        <title>Genome analysis of Corynebacteriales strain.</title>
        <authorList>
            <person name="Lee S.D."/>
        </authorList>
    </citation>
    <scope>NUCLEOTIDE SEQUENCE</scope>
    <source>
        <strain evidence="1">D3-21</strain>
    </source>
</reference>
<gene>
    <name evidence="1" type="ORF">NVS88_16370</name>
</gene>
<evidence type="ECO:0000313" key="1">
    <source>
        <dbReference type="EMBL" id="MDG3016135.1"/>
    </source>
</evidence>